<protein>
    <submittedName>
        <fullName evidence="2">Uncharacterized protein</fullName>
    </submittedName>
</protein>
<organism evidence="2 3">
    <name type="scientific">Actinomadura nitritigenes</name>
    <dbReference type="NCBI Taxonomy" id="134602"/>
    <lineage>
        <taxon>Bacteria</taxon>
        <taxon>Bacillati</taxon>
        <taxon>Actinomycetota</taxon>
        <taxon>Actinomycetes</taxon>
        <taxon>Streptosporangiales</taxon>
        <taxon>Thermomonosporaceae</taxon>
        <taxon>Actinomadura</taxon>
    </lineage>
</organism>
<reference evidence="2 3" key="1">
    <citation type="submission" date="2021-03" db="EMBL/GenBank/DDBJ databases">
        <authorList>
            <person name="Kanchanasin P."/>
            <person name="Saeng-In P."/>
            <person name="Phongsopitanun W."/>
            <person name="Yuki M."/>
            <person name="Kudo T."/>
            <person name="Ohkuma M."/>
            <person name="Tanasupawat S."/>
        </authorList>
    </citation>
    <scope>NUCLEOTIDE SEQUENCE [LARGE SCALE GENOMIC DNA]</scope>
    <source>
        <strain evidence="2 3">L46</strain>
    </source>
</reference>
<evidence type="ECO:0000256" key="1">
    <source>
        <dbReference type="SAM" id="MobiDB-lite"/>
    </source>
</evidence>
<gene>
    <name evidence="2" type="ORF">J4557_13440</name>
</gene>
<keyword evidence="3" id="KW-1185">Reference proteome</keyword>
<dbReference type="RefSeq" id="WP_208266856.1">
    <property type="nucleotide sequence ID" value="NZ_BAAAGM010000012.1"/>
</dbReference>
<dbReference type="EMBL" id="JAGEOK010000008">
    <property type="protein sequence ID" value="MBO2438521.1"/>
    <property type="molecule type" value="Genomic_DNA"/>
</dbReference>
<evidence type="ECO:0000313" key="3">
    <source>
        <dbReference type="Proteomes" id="UP000666915"/>
    </source>
</evidence>
<accession>A0ABS3QX11</accession>
<sequence>MTSKGRTPPRLIRTTSPPDSAPMRSTAASGSRRKTGAIVRNGMVLMVWVTEASSGCGTVPWGVSPTMITVPGNVKKVRSREISLPSGRRAVLVPGPPRRRLRKESALTVLTTVMR</sequence>
<feature type="region of interest" description="Disordered" evidence="1">
    <location>
        <begin position="1"/>
        <end position="35"/>
    </location>
</feature>
<proteinExistence type="predicted"/>
<evidence type="ECO:0000313" key="2">
    <source>
        <dbReference type="EMBL" id="MBO2438521.1"/>
    </source>
</evidence>
<comment type="caution">
    <text evidence="2">The sequence shown here is derived from an EMBL/GenBank/DDBJ whole genome shotgun (WGS) entry which is preliminary data.</text>
</comment>
<dbReference type="Proteomes" id="UP000666915">
    <property type="component" value="Unassembled WGS sequence"/>
</dbReference>
<name>A0ABS3QX11_9ACTN</name>